<dbReference type="STRING" id="1123269.NX02_15565"/>
<organism evidence="1 2">
    <name type="scientific">Sphingomonas sanxanigenens DSM 19645 = NX02</name>
    <dbReference type="NCBI Taxonomy" id="1123269"/>
    <lineage>
        <taxon>Bacteria</taxon>
        <taxon>Pseudomonadati</taxon>
        <taxon>Pseudomonadota</taxon>
        <taxon>Alphaproteobacteria</taxon>
        <taxon>Sphingomonadales</taxon>
        <taxon>Sphingomonadaceae</taxon>
        <taxon>Sphingomonas</taxon>
    </lineage>
</organism>
<dbReference type="HOGENOM" id="CLU_2425415_0_0_5"/>
<reference evidence="1 2" key="1">
    <citation type="submission" date="2013-07" db="EMBL/GenBank/DDBJ databases">
        <title>Completed genome of Sphingomonas sanxanigenens NX02.</title>
        <authorList>
            <person name="Ma T."/>
            <person name="Huang H."/>
            <person name="Wu M."/>
            <person name="Li X."/>
            <person name="Li G."/>
        </authorList>
    </citation>
    <scope>NUCLEOTIDE SEQUENCE [LARGE SCALE GENOMIC DNA]</scope>
    <source>
        <strain evidence="1 2">NX02</strain>
    </source>
</reference>
<dbReference type="AlphaFoldDB" id="W0AA27"/>
<proteinExistence type="predicted"/>
<dbReference type="KEGG" id="ssan:NX02_15565"/>
<gene>
    <name evidence="1" type="ORF">NX02_15565</name>
</gene>
<evidence type="ECO:0000313" key="2">
    <source>
        <dbReference type="Proteomes" id="UP000018851"/>
    </source>
</evidence>
<protein>
    <submittedName>
        <fullName evidence="1">Uncharacterized protein</fullName>
    </submittedName>
</protein>
<sequence>MVDLLHEYWANDDGGEFGPVRERGDQLRQTLIPGARLIFSLRAASWHQAMQLYNERLDYGDYQPAEGVENHFYSAEEAAEQEAYLRVRNCR</sequence>
<evidence type="ECO:0000313" key="1">
    <source>
        <dbReference type="EMBL" id="AHE54794.1"/>
    </source>
</evidence>
<dbReference type="OrthoDB" id="7596426at2"/>
<dbReference type="RefSeq" id="WP_025292997.1">
    <property type="nucleotide sequence ID" value="NZ_CP006644.1"/>
</dbReference>
<dbReference type="EMBL" id="CP006644">
    <property type="protein sequence ID" value="AHE54794.1"/>
    <property type="molecule type" value="Genomic_DNA"/>
</dbReference>
<dbReference type="PATRIC" id="fig|1123269.5.peg.3039"/>
<dbReference type="Proteomes" id="UP000018851">
    <property type="component" value="Chromosome"/>
</dbReference>
<name>W0AA27_9SPHN</name>
<accession>W0AA27</accession>
<keyword evidence="2" id="KW-1185">Reference proteome</keyword>